<name>A0A0C9WRE2_9AGAR</name>
<reference evidence="2 3" key="1">
    <citation type="submission" date="2014-04" db="EMBL/GenBank/DDBJ databases">
        <authorList>
            <consortium name="DOE Joint Genome Institute"/>
            <person name="Kuo A."/>
            <person name="Kohler A."/>
            <person name="Nagy L.G."/>
            <person name="Floudas D."/>
            <person name="Copeland A."/>
            <person name="Barry K.W."/>
            <person name="Cichocki N."/>
            <person name="Veneault-Fourrey C."/>
            <person name="LaButti K."/>
            <person name="Lindquist E.A."/>
            <person name="Lipzen A."/>
            <person name="Lundell T."/>
            <person name="Morin E."/>
            <person name="Murat C."/>
            <person name="Sun H."/>
            <person name="Tunlid A."/>
            <person name="Henrissat B."/>
            <person name="Grigoriev I.V."/>
            <person name="Hibbett D.S."/>
            <person name="Martin F."/>
            <person name="Nordberg H.P."/>
            <person name="Cantor M.N."/>
            <person name="Hua S.X."/>
        </authorList>
    </citation>
    <scope>NUCLEOTIDE SEQUENCE [LARGE SCALE GENOMIC DNA]</scope>
    <source>
        <strain evidence="2 3">LaAM-08-1</strain>
    </source>
</reference>
<evidence type="ECO:0000313" key="3">
    <source>
        <dbReference type="Proteomes" id="UP000054477"/>
    </source>
</evidence>
<protein>
    <submittedName>
        <fullName evidence="2">Uncharacterized protein</fullName>
    </submittedName>
</protein>
<dbReference type="HOGENOM" id="CLU_706086_0_0_1"/>
<feature type="compositionally biased region" description="Polar residues" evidence="1">
    <location>
        <begin position="34"/>
        <end position="46"/>
    </location>
</feature>
<reference evidence="3" key="2">
    <citation type="submission" date="2015-01" db="EMBL/GenBank/DDBJ databases">
        <title>Evolutionary Origins and Diversification of the Mycorrhizal Mutualists.</title>
        <authorList>
            <consortium name="DOE Joint Genome Institute"/>
            <consortium name="Mycorrhizal Genomics Consortium"/>
            <person name="Kohler A."/>
            <person name="Kuo A."/>
            <person name="Nagy L.G."/>
            <person name="Floudas D."/>
            <person name="Copeland A."/>
            <person name="Barry K.W."/>
            <person name="Cichocki N."/>
            <person name="Veneault-Fourrey C."/>
            <person name="LaButti K."/>
            <person name="Lindquist E.A."/>
            <person name="Lipzen A."/>
            <person name="Lundell T."/>
            <person name="Morin E."/>
            <person name="Murat C."/>
            <person name="Riley R."/>
            <person name="Ohm R."/>
            <person name="Sun H."/>
            <person name="Tunlid A."/>
            <person name="Henrissat B."/>
            <person name="Grigoriev I.V."/>
            <person name="Hibbett D.S."/>
            <person name="Martin F."/>
        </authorList>
    </citation>
    <scope>NUCLEOTIDE SEQUENCE [LARGE SCALE GENOMIC DNA]</scope>
    <source>
        <strain evidence="3">LaAM-08-1</strain>
    </source>
</reference>
<organism evidence="2 3">
    <name type="scientific">Laccaria amethystina LaAM-08-1</name>
    <dbReference type="NCBI Taxonomy" id="1095629"/>
    <lineage>
        <taxon>Eukaryota</taxon>
        <taxon>Fungi</taxon>
        <taxon>Dikarya</taxon>
        <taxon>Basidiomycota</taxon>
        <taxon>Agaricomycotina</taxon>
        <taxon>Agaricomycetes</taxon>
        <taxon>Agaricomycetidae</taxon>
        <taxon>Agaricales</taxon>
        <taxon>Agaricineae</taxon>
        <taxon>Hydnangiaceae</taxon>
        <taxon>Laccaria</taxon>
    </lineage>
</organism>
<accession>A0A0C9WRE2</accession>
<feature type="region of interest" description="Disordered" evidence="1">
    <location>
        <begin position="182"/>
        <end position="206"/>
    </location>
</feature>
<keyword evidence="3" id="KW-1185">Reference proteome</keyword>
<evidence type="ECO:0000313" key="2">
    <source>
        <dbReference type="EMBL" id="KIJ90423.1"/>
    </source>
</evidence>
<feature type="region of interest" description="Disordered" evidence="1">
    <location>
        <begin position="14"/>
        <end position="56"/>
    </location>
</feature>
<dbReference type="Proteomes" id="UP000054477">
    <property type="component" value="Unassembled WGS sequence"/>
</dbReference>
<sequence length="391" mass="42819">MDFREILRHSGDLGGIRCIQSSPPRSPPPSGKSQTISSLEGLTKPTQGAVPGDTSSLETSSQLVFANIVLHVENPINVQITDDNFADFFQEDSETEPPVELLDENKSLLQCWNKLMTCHPESLNRLFDAMKKIYVKGWPPNSSQKNVKHRIVLSYERSVLGPTLTGPITLTENHDVSFETTELRQPSSSDVLHPESFSVSTPSRNSMDLGMVSPGLELPSSDSIKQLCMEFSLAEPTGVTTPPQVDVDMDMPTELGSLDTSLVNHHEDKPHGQLPLPPNPVQRKYEPKVMVPETWTRLGFPILDFLDRQIGDYLGVIDSNSFAMAATGQLASSSVKPYIVFINCVMALPSGIHRTAAPVSFGLVMAPGFVHCMPTKLPLRAMFLPNTGLSA</sequence>
<evidence type="ECO:0000256" key="1">
    <source>
        <dbReference type="SAM" id="MobiDB-lite"/>
    </source>
</evidence>
<dbReference type="AlphaFoldDB" id="A0A0C9WRE2"/>
<dbReference type="EMBL" id="KN839192">
    <property type="protein sequence ID" value="KIJ90423.1"/>
    <property type="molecule type" value="Genomic_DNA"/>
</dbReference>
<feature type="compositionally biased region" description="Polar residues" evidence="1">
    <location>
        <begin position="197"/>
        <end position="206"/>
    </location>
</feature>
<gene>
    <name evidence="2" type="ORF">K443DRAFT_15252</name>
</gene>
<proteinExistence type="predicted"/>